<dbReference type="Gene3D" id="2.60.40.1220">
    <property type="match status" value="1"/>
</dbReference>
<name>A0A930VIY6_9ACTN</name>
<evidence type="ECO:0000256" key="2">
    <source>
        <dbReference type="ARBA" id="ARBA00022729"/>
    </source>
</evidence>
<dbReference type="EMBL" id="JADKPO010000007">
    <property type="protein sequence ID" value="MBF4767568.1"/>
    <property type="molecule type" value="Genomic_DNA"/>
</dbReference>
<dbReference type="InterPro" id="IPR032812">
    <property type="entry name" value="SbsA_Ig"/>
</dbReference>
<dbReference type="InterPro" id="IPR008979">
    <property type="entry name" value="Galactose-bd-like_sf"/>
</dbReference>
<proteinExistence type="predicted"/>
<evidence type="ECO:0000313" key="7">
    <source>
        <dbReference type="Proteomes" id="UP000660668"/>
    </source>
</evidence>
<feature type="domain" description="P/Homo B" evidence="5">
    <location>
        <begin position="170"/>
        <end position="349"/>
    </location>
</feature>
<feature type="chain" id="PRO_5036748918" evidence="4">
    <location>
        <begin position="20"/>
        <end position="554"/>
    </location>
</feature>
<keyword evidence="2 4" id="KW-0732">Signal</keyword>
<organism evidence="6 7">
    <name type="scientific">Nocardioides agariphilus</name>
    <dbReference type="NCBI Taxonomy" id="433664"/>
    <lineage>
        <taxon>Bacteria</taxon>
        <taxon>Bacillati</taxon>
        <taxon>Actinomycetota</taxon>
        <taxon>Actinomycetes</taxon>
        <taxon>Propionibacteriales</taxon>
        <taxon>Nocardioidaceae</taxon>
        <taxon>Nocardioides</taxon>
    </lineage>
</organism>
<evidence type="ECO:0000256" key="3">
    <source>
        <dbReference type="ARBA" id="ARBA00022801"/>
    </source>
</evidence>
<evidence type="ECO:0000256" key="4">
    <source>
        <dbReference type="SAM" id="SignalP"/>
    </source>
</evidence>
<comment type="caution">
    <text evidence="6">The sequence shown here is derived from an EMBL/GenBank/DDBJ whole genome shotgun (WGS) entry which is preliminary data.</text>
</comment>
<dbReference type="InterPro" id="IPR002884">
    <property type="entry name" value="P_dom"/>
</dbReference>
<sequence>MSLLVAAGGLSAAVAPAHAARSSFASTTAMHLGGEDNEFANSGIIDIYDQNKPSPYPSMITVPDNVTITDVDLKIRGLTHPSLGDVDMMLVGPGGEQATFMSDAGGTTAASNLSLTFDDDAAQGLPETTAVSNGTYATTNYEFPDFFPAPAPESDGGSVLSVFNGTDAKGVWSLYIMDDLAFNSGTIANGWALVFDFEPTHYPSPISVSGLGAVTDVNVTLHDVNSTYSNDLDVLLVGPQGQQATLISDAGFAGHLVDADITLDDEASALLPENSFFGAGTYKPVDYGTFPDPYPAPAPTSTGSFALSVFDGTNPNGVWTLYAVDDGPGDITKIDGGWSLDLSWADPTAPTGTVSIAGGATRTNKRSVVLNLSASDPSPSSGVTQMRFSNDGLAFTDYQPYAATATWTLSVLDGTKRVYAQFKDADGNQSIVVSDTIALDTKAPLARKLTPAANATKVPRGTSIKIRASEKLAAATVNGTTVFLTKQGVSGRVTATVKYVATSATIVLTPRRALASHATYVVTVRGVKDPAGNRWDQQPKKQGAQPLRYTFQTA</sequence>
<dbReference type="GO" id="GO:0006508">
    <property type="term" value="P:proteolysis"/>
    <property type="evidence" value="ECO:0007669"/>
    <property type="project" value="UniProtKB-KW"/>
</dbReference>
<feature type="signal peptide" evidence="4">
    <location>
        <begin position="1"/>
        <end position="19"/>
    </location>
</feature>
<reference evidence="6" key="1">
    <citation type="submission" date="2020-11" db="EMBL/GenBank/DDBJ databases">
        <title>Nocardioides cynanchi sp. nov., isolated from soil of rhizosphere of Cynanchum wilfordii.</title>
        <authorList>
            <person name="Lee J.-S."/>
            <person name="Suh M.K."/>
            <person name="Kim J.-S."/>
        </authorList>
    </citation>
    <scope>NUCLEOTIDE SEQUENCE</scope>
    <source>
        <strain evidence="6">KCTC 19276</strain>
    </source>
</reference>
<protein>
    <submittedName>
        <fullName evidence="6">Ig-like domain-containing protein</fullName>
    </submittedName>
</protein>
<accession>A0A930VIY6</accession>
<gene>
    <name evidence="6" type="ORF">ISU10_07300</name>
</gene>
<dbReference type="GO" id="GO:0004252">
    <property type="term" value="F:serine-type endopeptidase activity"/>
    <property type="evidence" value="ECO:0007669"/>
    <property type="project" value="InterPro"/>
</dbReference>
<keyword evidence="7" id="KW-1185">Reference proteome</keyword>
<keyword evidence="1" id="KW-0645">Protease</keyword>
<dbReference type="Gene3D" id="2.60.120.260">
    <property type="entry name" value="Galactose-binding domain-like"/>
    <property type="match status" value="2"/>
</dbReference>
<dbReference type="RefSeq" id="WP_194695709.1">
    <property type="nucleotide sequence ID" value="NZ_JADKPO010000007.1"/>
</dbReference>
<dbReference type="SUPFAM" id="SSF49785">
    <property type="entry name" value="Galactose-binding domain-like"/>
    <property type="match status" value="2"/>
</dbReference>
<dbReference type="AlphaFoldDB" id="A0A930VIY6"/>
<evidence type="ECO:0000256" key="1">
    <source>
        <dbReference type="ARBA" id="ARBA00022670"/>
    </source>
</evidence>
<dbReference type="PROSITE" id="PS51829">
    <property type="entry name" value="P_HOMO_B"/>
    <property type="match status" value="1"/>
</dbReference>
<evidence type="ECO:0000313" key="6">
    <source>
        <dbReference type="EMBL" id="MBF4767568.1"/>
    </source>
</evidence>
<evidence type="ECO:0000259" key="5">
    <source>
        <dbReference type="PROSITE" id="PS51829"/>
    </source>
</evidence>
<dbReference type="InterPro" id="IPR014755">
    <property type="entry name" value="Cu-Rt/internalin_Ig-like"/>
</dbReference>
<keyword evidence="3" id="KW-0378">Hydrolase</keyword>
<dbReference type="Pfam" id="PF13205">
    <property type="entry name" value="Big_5"/>
    <property type="match status" value="1"/>
</dbReference>
<dbReference type="Proteomes" id="UP000660668">
    <property type="component" value="Unassembled WGS sequence"/>
</dbReference>